<keyword evidence="2" id="KW-1185">Reference proteome</keyword>
<organism evidence="1 2">
    <name type="scientific">Trifolium medium</name>
    <dbReference type="NCBI Taxonomy" id="97028"/>
    <lineage>
        <taxon>Eukaryota</taxon>
        <taxon>Viridiplantae</taxon>
        <taxon>Streptophyta</taxon>
        <taxon>Embryophyta</taxon>
        <taxon>Tracheophyta</taxon>
        <taxon>Spermatophyta</taxon>
        <taxon>Magnoliopsida</taxon>
        <taxon>eudicotyledons</taxon>
        <taxon>Gunneridae</taxon>
        <taxon>Pentapetalae</taxon>
        <taxon>rosids</taxon>
        <taxon>fabids</taxon>
        <taxon>Fabales</taxon>
        <taxon>Fabaceae</taxon>
        <taxon>Papilionoideae</taxon>
        <taxon>50 kb inversion clade</taxon>
        <taxon>NPAAA clade</taxon>
        <taxon>Hologalegina</taxon>
        <taxon>IRL clade</taxon>
        <taxon>Trifolieae</taxon>
        <taxon>Trifolium</taxon>
    </lineage>
</organism>
<feature type="non-terminal residue" evidence="1">
    <location>
        <position position="1"/>
    </location>
</feature>
<accession>A0A392TIW0</accession>
<name>A0A392TIW0_9FABA</name>
<dbReference type="AlphaFoldDB" id="A0A392TIW0"/>
<sequence length="38" mass="4218">LCFFVVCLRGVGRFVPAAPCALFCFSLPWHVLCFGLEV</sequence>
<evidence type="ECO:0000313" key="2">
    <source>
        <dbReference type="Proteomes" id="UP000265520"/>
    </source>
</evidence>
<evidence type="ECO:0000313" key="1">
    <source>
        <dbReference type="EMBL" id="MCI60056.1"/>
    </source>
</evidence>
<dbReference type="EMBL" id="LXQA010574534">
    <property type="protein sequence ID" value="MCI60056.1"/>
    <property type="molecule type" value="Genomic_DNA"/>
</dbReference>
<dbReference type="Proteomes" id="UP000265520">
    <property type="component" value="Unassembled WGS sequence"/>
</dbReference>
<protein>
    <submittedName>
        <fullName evidence="1">Uncharacterized protein</fullName>
    </submittedName>
</protein>
<proteinExistence type="predicted"/>
<reference evidence="1 2" key="1">
    <citation type="journal article" date="2018" name="Front. Plant Sci.">
        <title>Red Clover (Trifolium pratense) and Zigzag Clover (T. medium) - A Picture of Genomic Similarities and Differences.</title>
        <authorList>
            <person name="Dluhosova J."/>
            <person name="Istvanek J."/>
            <person name="Nedelnik J."/>
            <person name="Repkova J."/>
        </authorList>
    </citation>
    <scope>NUCLEOTIDE SEQUENCE [LARGE SCALE GENOMIC DNA]</scope>
    <source>
        <strain evidence="2">cv. 10/8</strain>
        <tissue evidence="1">Leaf</tissue>
    </source>
</reference>
<comment type="caution">
    <text evidence="1">The sequence shown here is derived from an EMBL/GenBank/DDBJ whole genome shotgun (WGS) entry which is preliminary data.</text>
</comment>